<dbReference type="Pfam" id="PF09693">
    <property type="entry name" value="Phage_XkdX"/>
    <property type="match status" value="1"/>
</dbReference>
<protein>
    <submittedName>
        <fullName evidence="1">XkdX family protein</fullName>
    </submittedName>
</protein>
<dbReference type="InterPro" id="IPR010022">
    <property type="entry name" value="XkdX"/>
</dbReference>
<dbReference type="RefSeq" id="WP_258387284.1">
    <property type="nucleotide sequence ID" value="NZ_CP091430.1"/>
</dbReference>
<name>A0ABY5SCG9_9BACL</name>
<reference evidence="1" key="1">
    <citation type="submission" date="2022-01" db="EMBL/GenBank/DDBJ databases">
        <title>Paenibacillus spongiae sp. nov., isolated from marine sponge.</title>
        <authorList>
            <person name="Li Z."/>
            <person name="Zhang M."/>
        </authorList>
    </citation>
    <scope>NUCLEOTIDE SEQUENCE</scope>
    <source>
        <strain evidence="1">PHS-Z3</strain>
    </source>
</reference>
<evidence type="ECO:0000313" key="2">
    <source>
        <dbReference type="Proteomes" id="UP001057877"/>
    </source>
</evidence>
<evidence type="ECO:0000313" key="1">
    <source>
        <dbReference type="EMBL" id="UVI31220.1"/>
    </source>
</evidence>
<dbReference type="Proteomes" id="UP001057877">
    <property type="component" value="Chromosome"/>
</dbReference>
<proteinExistence type="predicted"/>
<gene>
    <name evidence="1" type="ORF">L1F29_05080</name>
</gene>
<dbReference type="EMBL" id="CP091430">
    <property type="protein sequence ID" value="UVI31220.1"/>
    <property type="molecule type" value="Genomic_DNA"/>
</dbReference>
<sequence>MPINWYPTIKRFYDAGRYTKADVAVFVVAGWITPEQYQEITGDVYTPPAA</sequence>
<dbReference type="NCBIfam" id="TIGR01669">
    <property type="entry name" value="phage_XkdX"/>
    <property type="match status" value="1"/>
</dbReference>
<organism evidence="1 2">
    <name type="scientific">Paenibacillus spongiae</name>
    <dbReference type="NCBI Taxonomy" id="2909671"/>
    <lineage>
        <taxon>Bacteria</taxon>
        <taxon>Bacillati</taxon>
        <taxon>Bacillota</taxon>
        <taxon>Bacilli</taxon>
        <taxon>Bacillales</taxon>
        <taxon>Paenibacillaceae</taxon>
        <taxon>Paenibacillus</taxon>
    </lineage>
</organism>
<accession>A0ABY5SCG9</accession>
<keyword evidence="2" id="KW-1185">Reference proteome</keyword>